<reference evidence="1 2" key="1">
    <citation type="submission" date="2024-08" db="EMBL/GenBank/DDBJ databases">
        <authorList>
            <person name="Ishaq N."/>
        </authorList>
    </citation>
    <scope>NUCLEOTIDE SEQUENCE [LARGE SCALE GENOMIC DNA]</scope>
    <source>
        <strain evidence="1 2">DSM 18651</strain>
    </source>
</reference>
<organism evidence="1 2">
    <name type="scientific">Microbulbifer epialgicus</name>
    <dbReference type="NCBI Taxonomy" id="393907"/>
    <lineage>
        <taxon>Bacteria</taxon>
        <taxon>Pseudomonadati</taxon>
        <taxon>Pseudomonadota</taxon>
        <taxon>Gammaproteobacteria</taxon>
        <taxon>Cellvibrionales</taxon>
        <taxon>Microbulbiferaceae</taxon>
        <taxon>Microbulbifer</taxon>
    </lineage>
</organism>
<proteinExistence type="predicted"/>
<evidence type="ECO:0008006" key="3">
    <source>
        <dbReference type="Google" id="ProtNLM"/>
    </source>
</evidence>
<evidence type="ECO:0000313" key="2">
    <source>
        <dbReference type="Proteomes" id="UP001569428"/>
    </source>
</evidence>
<dbReference type="RefSeq" id="WP_371837192.1">
    <property type="nucleotide sequence ID" value="NZ_JBGMEK010000002.1"/>
</dbReference>
<sequence length="79" mass="8992">MALAENIPDEIRIFNFRRLLEMYDIGTGDVLELIHSIDTAIENFFTVEKKPWGIQATPRQEIGKSGKIKIWGDNSTEGL</sequence>
<name>A0ABV4NU35_9GAMM</name>
<protein>
    <recommendedName>
        <fullName evidence="3">Transposase domain</fullName>
    </recommendedName>
</protein>
<gene>
    <name evidence="1" type="ORF">ACCI49_01460</name>
</gene>
<keyword evidence="2" id="KW-1185">Reference proteome</keyword>
<dbReference type="EMBL" id="JBGMEK010000002">
    <property type="protein sequence ID" value="MFA0809572.1"/>
    <property type="molecule type" value="Genomic_DNA"/>
</dbReference>
<evidence type="ECO:0000313" key="1">
    <source>
        <dbReference type="EMBL" id="MFA0809572.1"/>
    </source>
</evidence>
<dbReference type="Proteomes" id="UP001569428">
    <property type="component" value="Unassembled WGS sequence"/>
</dbReference>
<comment type="caution">
    <text evidence="1">The sequence shown here is derived from an EMBL/GenBank/DDBJ whole genome shotgun (WGS) entry which is preliminary data.</text>
</comment>
<accession>A0ABV4NU35</accession>